<dbReference type="Proteomes" id="UP001157167">
    <property type="component" value="Unassembled WGS sequence"/>
</dbReference>
<dbReference type="InterPro" id="IPR010877">
    <property type="entry name" value="Phage_Mu_Gp46"/>
</dbReference>
<dbReference type="Pfam" id="PF07409">
    <property type="entry name" value="GP46"/>
    <property type="match status" value="1"/>
</dbReference>
<comment type="caution">
    <text evidence="1">The sequence shown here is derived from an EMBL/GenBank/DDBJ whole genome shotgun (WGS) entry which is preliminary data.</text>
</comment>
<sequence>MADYFARVLDAGLPITFDTYWTKVIGKPRIYSLDRDGLLVGTNTTTYGFGFDGAYGGSRARNTTEAAWGNLGTSKPWPLGRMWDGKTLWAGDVRVIIGSGAFVVGVGATSGTATALSLPVGTGRQYLTSTISPDGKHLFFVTAAAGSIYGSGTGDQWHIVRWTGTAFVAVSGGTIEAPWYEYKFGPGSSGQSDECGMIESDLTHVWNVRMSAQQLQLFRIGADGVLRLVKFFEGAEKPTGNGFANPSLYADKGLCAVVAENRLTIFTRTELVSPSVAVAAPTPFDGYSLRLVQIDNGRFDLAFYDPAQGDGPAVETLVYAALFTDAEAPARREPDRYQRRGWWADAEAGSGLWHVRRQPLGSAARREAIEMVRDALEAHSITGVDVQEAASASGVSSLVLKITGFYAGRRIVMEVPL</sequence>
<gene>
    <name evidence="1" type="ORF">GCM10007933_21610</name>
</gene>
<evidence type="ECO:0000313" key="1">
    <source>
        <dbReference type="EMBL" id="GLT22701.1"/>
    </source>
</evidence>
<dbReference type="RefSeq" id="WP_284187987.1">
    <property type="nucleotide sequence ID" value="NZ_BSPX01000029.1"/>
</dbReference>
<organism evidence="1 2">
    <name type="scientific">Zoogloea oryzae</name>
    <dbReference type="NCBI Taxonomy" id="310767"/>
    <lineage>
        <taxon>Bacteria</taxon>
        <taxon>Pseudomonadati</taxon>
        <taxon>Pseudomonadota</taxon>
        <taxon>Betaproteobacteria</taxon>
        <taxon>Rhodocyclales</taxon>
        <taxon>Zoogloeaceae</taxon>
        <taxon>Zoogloea</taxon>
    </lineage>
</organism>
<protein>
    <submittedName>
        <fullName evidence="1">Uncharacterized protein</fullName>
    </submittedName>
</protein>
<keyword evidence="2" id="KW-1185">Reference proteome</keyword>
<reference evidence="2" key="1">
    <citation type="journal article" date="2019" name="Int. J. Syst. Evol. Microbiol.">
        <title>The Global Catalogue of Microorganisms (GCM) 10K type strain sequencing project: providing services to taxonomists for standard genome sequencing and annotation.</title>
        <authorList>
            <consortium name="The Broad Institute Genomics Platform"/>
            <consortium name="The Broad Institute Genome Sequencing Center for Infectious Disease"/>
            <person name="Wu L."/>
            <person name="Ma J."/>
        </authorList>
    </citation>
    <scope>NUCLEOTIDE SEQUENCE [LARGE SCALE GENOMIC DNA]</scope>
    <source>
        <strain evidence="2">NBRC 102407</strain>
    </source>
</reference>
<accession>A0ABQ6FBP9</accession>
<dbReference type="EMBL" id="BSPX01000029">
    <property type="protein sequence ID" value="GLT22701.1"/>
    <property type="molecule type" value="Genomic_DNA"/>
</dbReference>
<name>A0ABQ6FBP9_9RHOO</name>
<evidence type="ECO:0000313" key="2">
    <source>
        <dbReference type="Proteomes" id="UP001157167"/>
    </source>
</evidence>
<proteinExistence type="predicted"/>